<keyword evidence="8" id="KW-0809">Transit peptide</keyword>
<keyword evidence="6" id="KW-0808">Transferase</keyword>
<evidence type="ECO:0000256" key="2">
    <source>
        <dbReference type="ARBA" id="ARBA00022528"/>
    </source>
</evidence>
<feature type="domain" description="NAD(P)-binding" evidence="13">
    <location>
        <begin position="82"/>
        <end position="299"/>
    </location>
</feature>
<dbReference type="Proteomes" id="UP001188597">
    <property type="component" value="Unassembled WGS sequence"/>
</dbReference>
<evidence type="ECO:0000256" key="5">
    <source>
        <dbReference type="ARBA" id="ARBA00022640"/>
    </source>
</evidence>
<dbReference type="InterPro" id="IPR044719">
    <property type="entry name" value="TIC62"/>
</dbReference>
<gene>
    <name evidence="15" type="ORF">RJ639_045105</name>
</gene>
<dbReference type="FunFam" id="3.40.50.150:FF:000111">
    <property type="entry name" value="EEF1A lysine methyltransferase 4"/>
    <property type="match status" value="1"/>
</dbReference>
<name>A0AA88W8I1_9ASTE</name>
<evidence type="ECO:0000256" key="6">
    <source>
        <dbReference type="ARBA" id="ARBA00022679"/>
    </source>
</evidence>
<evidence type="ECO:0000259" key="14">
    <source>
        <dbReference type="Pfam" id="PF13847"/>
    </source>
</evidence>
<keyword evidence="2" id="KW-0150">Chloroplast</keyword>
<dbReference type="PANTHER" id="PTHR47285">
    <property type="entry name" value="PROTEIN TIC 62, CHLOROPLASTIC"/>
    <property type="match status" value="1"/>
</dbReference>
<comment type="caution">
    <text evidence="15">The sequence shown here is derived from an EMBL/GenBank/DDBJ whole genome shotgun (WGS) entry which is preliminary data.</text>
</comment>
<dbReference type="PANTHER" id="PTHR47285:SF1">
    <property type="entry name" value="PROTEIN TIC 62, CHLOROPLASTIC"/>
    <property type="match status" value="1"/>
</dbReference>
<dbReference type="GO" id="GO:0032259">
    <property type="term" value="P:methylation"/>
    <property type="evidence" value="ECO:0007669"/>
    <property type="project" value="UniProtKB-KW"/>
</dbReference>
<evidence type="ECO:0000256" key="4">
    <source>
        <dbReference type="ARBA" id="ARBA00022603"/>
    </source>
</evidence>
<organism evidence="15 16">
    <name type="scientific">Escallonia herrerae</name>
    <dbReference type="NCBI Taxonomy" id="1293975"/>
    <lineage>
        <taxon>Eukaryota</taxon>
        <taxon>Viridiplantae</taxon>
        <taxon>Streptophyta</taxon>
        <taxon>Embryophyta</taxon>
        <taxon>Tracheophyta</taxon>
        <taxon>Spermatophyta</taxon>
        <taxon>Magnoliopsida</taxon>
        <taxon>eudicotyledons</taxon>
        <taxon>Gunneridae</taxon>
        <taxon>Pentapetalae</taxon>
        <taxon>asterids</taxon>
        <taxon>campanulids</taxon>
        <taxon>Escalloniales</taxon>
        <taxon>Escalloniaceae</taxon>
        <taxon>Escallonia</taxon>
    </lineage>
</organism>
<dbReference type="InterPro" id="IPR016040">
    <property type="entry name" value="NAD(P)-bd_dom"/>
</dbReference>
<evidence type="ECO:0000313" key="15">
    <source>
        <dbReference type="EMBL" id="KAK3021783.1"/>
    </source>
</evidence>
<feature type="compositionally biased region" description="Low complexity" evidence="12">
    <location>
        <begin position="486"/>
        <end position="495"/>
    </location>
</feature>
<evidence type="ECO:0000256" key="10">
    <source>
        <dbReference type="ARBA" id="ARBA00059299"/>
    </source>
</evidence>
<dbReference type="Pfam" id="PF13460">
    <property type="entry name" value="NAD_binding_10"/>
    <property type="match status" value="1"/>
</dbReference>
<proteinExistence type="predicted"/>
<dbReference type="Gene3D" id="3.40.50.720">
    <property type="entry name" value="NAD(P)-binding Rossmann-like Domain"/>
    <property type="match status" value="1"/>
</dbReference>
<dbReference type="GO" id="GO:0009507">
    <property type="term" value="C:chloroplast"/>
    <property type="evidence" value="ECO:0007669"/>
    <property type="project" value="UniProtKB-SubCell"/>
</dbReference>
<keyword evidence="16" id="KW-1185">Reference proteome</keyword>
<dbReference type="InterPro" id="IPR029063">
    <property type="entry name" value="SAM-dependent_MTases_sf"/>
</dbReference>
<evidence type="ECO:0000256" key="1">
    <source>
        <dbReference type="ARBA" id="ARBA00004229"/>
    </source>
</evidence>
<feature type="domain" description="Methyltransferase" evidence="14">
    <location>
        <begin position="650"/>
        <end position="768"/>
    </location>
</feature>
<evidence type="ECO:0000256" key="7">
    <source>
        <dbReference type="ARBA" id="ARBA00022691"/>
    </source>
</evidence>
<reference evidence="15" key="1">
    <citation type="submission" date="2022-12" db="EMBL/GenBank/DDBJ databases">
        <title>Draft genome assemblies for two species of Escallonia (Escalloniales).</title>
        <authorList>
            <person name="Chanderbali A."/>
            <person name="Dervinis C."/>
            <person name="Anghel I."/>
            <person name="Soltis D."/>
            <person name="Soltis P."/>
            <person name="Zapata F."/>
        </authorList>
    </citation>
    <scope>NUCLEOTIDE SEQUENCE</scope>
    <source>
        <strain evidence="15">UCBG64.0493</strain>
        <tissue evidence="15">Leaf</tissue>
    </source>
</reference>
<evidence type="ECO:0000256" key="9">
    <source>
        <dbReference type="ARBA" id="ARBA00052410"/>
    </source>
</evidence>
<dbReference type="InterPro" id="IPR036291">
    <property type="entry name" value="NAD(P)-bd_dom_sf"/>
</dbReference>
<dbReference type="AlphaFoldDB" id="A0AA88W8I1"/>
<evidence type="ECO:0000313" key="16">
    <source>
        <dbReference type="Proteomes" id="UP001188597"/>
    </source>
</evidence>
<evidence type="ECO:0000256" key="12">
    <source>
        <dbReference type="SAM" id="MobiDB-lite"/>
    </source>
</evidence>
<dbReference type="InterPro" id="IPR025714">
    <property type="entry name" value="Methyltranfer_dom"/>
</dbReference>
<dbReference type="SUPFAM" id="SSF53335">
    <property type="entry name" value="S-adenosyl-L-methionine-dependent methyltransferases"/>
    <property type="match status" value="1"/>
</dbReference>
<comment type="subcellular location">
    <subcellularLocation>
        <location evidence="1">Plastid</location>
        <location evidence="1">Chloroplast</location>
    </subcellularLocation>
</comment>
<dbReference type="EMBL" id="JAVXUP010000743">
    <property type="protein sequence ID" value="KAK3021783.1"/>
    <property type="molecule type" value="Genomic_DNA"/>
</dbReference>
<dbReference type="Gene3D" id="3.40.50.150">
    <property type="entry name" value="Vaccinia Virus protein VP39"/>
    <property type="match status" value="1"/>
</dbReference>
<dbReference type="GO" id="GO:0008168">
    <property type="term" value="F:methyltransferase activity"/>
    <property type="evidence" value="ECO:0007669"/>
    <property type="project" value="UniProtKB-KW"/>
</dbReference>
<keyword evidence="3" id="KW-0597">Phosphoprotein</keyword>
<feature type="compositionally biased region" description="Polar residues" evidence="12">
    <location>
        <begin position="496"/>
        <end position="510"/>
    </location>
</feature>
<evidence type="ECO:0000256" key="8">
    <source>
        <dbReference type="ARBA" id="ARBA00022946"/>
    </source>
</evidence>
<comment type="function">
    <text evidence="10">Protein-lysine methyltransferase that efficiently catalyzes three successive methylations on 'Lys-36' in eukaryotic translation elongation factor 1 alpha (EEF1A1 or EEF1A2).</text>
</comment>
<dbReference type="FunFam" id="3.40.50.720:FF:000499">
    <property type="entry name" value="Protein TIC 62, chloroplastic"/>
    <property type="match status" value="1"/>
</dbReference>
<dbReference type="Pfam" id="PF13847">
    <property type="entry name" value="Methyltransf_31"/>
    <property type="match status" value="1"/>
</dbReference>
<evidence type="ECO:0000256" key="3">
    <source>
        <dbReference type="ARBA" id="ARBA00022553"/>
    </source>
</evidence>
<dbReference type="CDD" id="cd05243">
    <property type="entry name" value="SDR_a5"/>
    <property type="match status" value="1"/>
</dbReference>
<protein>
    <recommendedName>
        <fullName evidence="11">EEF1A lysine methyltransferase 4</fullName>
    </recommendedName>
</protein>
<keyword evidence="7" id="KW-0949">S-adenosyl-L-methionine</keyword>
<evidence type="ECO:0000256" key="11">
    <source>
        <dbReference type="ARBA" id="ARBA00067848"/>
    </source>
</evidence>
<evidence type="ECO:0000259" key="13">
    <source>
        <dbReference type="Pfam" id="PF13460"/>
    </source>
</evidence>
<sequence>MELRSLRSPNLSGIPRSGSILKPFIHGQIIKLLNTKKHPEAGSLKLLDCRVRASGTTRSSSETVALPKTVVSKDENLAFVAGATGKVGSRAVSKDNAKVTVLSRELLKLGFNVRAGVRSTQRAESLVKSVQQMTLDKGAIPAIEKLEIVVCDLERREQIGPALGNASIVLCCIGASEKEVLDVTGPYRIDYQASKNLIDAATIAKVNHFILLTSLGTNKVGFPAAILNLFWGVLIWKRKAEEALLASGIPYTIVRPGGMERPTDSYKETHNIGLSKEDTLFGGQVSNLQVAELMAFMAKNRSLSYCKVVEVIAETTALLTPMGELLAKIPSQRVDDNPLKDPEDADEIEPAISSAEAPKPSTDKEPTQVKATATRPLSPYIAYDDLKPPSSPSPTPSGPREILSSNSTPTEVAPEFNTGNDAAKSEAAGDVVKDAPQASTFFHSPYHVYILRAHLGLFTNCFPSLHGYFVVRYDDFKPPTSPSPSSPSISLSTSSVNGAMSGNSTAQSSAADMIEVKEHHTAPKPMTLSPFTISNFSHKHYIDKFVDNQFAPVFRCTEISIALFPARSVGFHSPQTQNRRWIEPKVRQPASALPLFWHTSILTTGDAVSVIKHPFYYRDERFSREEHYEWFKDYSHFRHLIQQHIKPYHSLLELGCGNSQLCEELYKDGITQQTCIDISAVAVEKMQKKLLSKGYKDIKVLEADMLDLPFTNESFNVVVEKGTMDVLFVDSGDPWNPRPATVDKVMAMLQGVHRVLKPDGIFISITFGQPHFRRPLFEAPKFTWSVEWSTFGDAFHYFFYILRKGQRSLDSGKHAERIAIAPISLFQDELENEDYIFRTNIDEMDM</sequence>
<keyword evidence="4" id="KW-0489">Methyltransferase</keyword>
<dbReference type="SUPFAM" id="SSF51735">
    <property type="entry name" value="NAD(P)-binding Rossmann-fold domains"/>
    <property type="match status" value="1"/>
</dbReference>
<feature type="region of interest" description="Disordered" evidence="12">
    <location>
        <begin position="480"/>
        <end position="510"/>
    </location>
</feature>
<comment type="catalytic activity">
    <reaction evidence="9">
        <text>N(6),N(6)-dimethyl-L-lysyl-[protein] + S-adenosyl-L-methionine = N(6),N(6),N(6)-trimethyl-L-lysyl-[protein] + S-adenosyl-L-homocysteine + H(+)</text>
        <dbReference type="Rhea" id="RHEA:54200"/>
        <dbReference type="Rhea" id="RHEA-COMP:13826"/>
        <dbReference type="Rhea" id="RHEA-COMP:13827"/>
        <dbReference type="ChEBI" id="CHEBI:15378"/>
        <dbReference type="ChEBI" id="CHEBI:57856"/>
        <dbReference type="ChEBI" id="CHEBI:59789"/>
        <dbReference type="ChEBI" id="CHEBI:61961"/>
        <dbReference type="ChEBI" id="CHEBI:61976"/>
    </reaction>
</comment>
<feature type="region of interest" description="Disordered" evidence="12">
    <location>
        <begin position="350"/>
        <end position="430"/>
    </location>
</feature>
<keyword evidence="5" id="KW-0934">Plastid</keyword>
<accession>A0AA88W8I1</accession>
<dbReference type="CDD" id="cd02440">
    <property type="entry name" value="AdoMet_MTases"/>
    <property type="match status" value="1"/>
</dbReference>